<evidence type="ECO:0000256" key="1">
    <source>
        <dbReference type="SAM" id="Phobius"/>
    </source>
</evidence>
<sequence length="33" mass="3905">MRRLLKYLGWSCGLILVLYIGSLIQLELMEHNK</sequence>
<dbReference type="EMBL" id="JAUSUP010000007">
    <property type="protein sequence ID" value="MDQ0352321.1"/>
    <property type="molecule type" value="Genomic_DNA"/>
</dbReference>
<accession>A0ABU0DV65</accession>
<name>A0ABU0DV65_9BACI</name>
<reference evidence="2 3" key="1">
    <citation type="submission" date="2023-07" db="EMBL/GenBank/DDBJ databases">
        <title>Genomic Encyclopedia of Type Strains, Phase IV (KMG-IV): sequencing the most valuable type-strain genomes for metagenomic binning, comparative biology and taxonomic classification.</title>
        <authorList>
            <person name="Goeker M."/>
        </authorList>
    </citation>
    <scope>NUCLEOTIDE SEQUENCE [LARGE SCALE GENOMIC DNA]</scope>
    <source>
        <strain evidence="2 3">DSM 15448</strain>
    </source>
</reference>
<dbReference type="Proteomes" id="UP001236723">
    <property type="component" value="Unassembled WGS sequence"/>
</dbReference>
<feature type="transmembrane region" description="Helical" evidence="1">
    <location>
        <begin position="7"/>
        <end position="26"/>
    </location>
</feature>
<evidence type="ECO:0000313" key="2">
    <source>
        <dbReference type="EMBL" id="MDQ0352321.1"/>
    </source>
</evidence>
<keyword evidence="3" id="KW-1185">Reference proteome</keyword>
<evidence type="ECO:0000313" key="3">
    <source>
        <dbReference type="Proteomes" id="UP001236723"/>
    </source>
</evidence>
<keyword evidence="1" id="KW-0812">Transmembrane</keyword>
<organism evidence="2 3">
    <name type="scientific">Alkalibacillus filiformis</name>
    <dbReference type="NCBI Taxonomy" id="200990"/>
    <lineage>
        <taxon>Bacteria</taxon>
        <taxon>Bacillati</taxon>
        <taxon>Bacillota</taxon>
        <taxon>Bacilli</taxon>
        <taxon>Bacillales</taxon>
        <taxon>Bacillaceae</taxon>
        <taxon>Alkalibacillus</taxon>
    </lineage>
</organism>
<comment type="caution">
    <text evidence="2">The sequence shown here is derived from an EMBL/GenBank/DDBJ whole genome shotgun (WGS) entry which is preliminary data.</text>
</comment>
<gene>
    <name evidence="2" type="ORF">J2R98_002165</name>
</gene>
<keyword evidence="1" id="KW-0472">Membrane</keyword>
<protein>
    <submittedName>
        <fullName evidence="2">Uncharacterized protein</fullName>
    </submittedName>
</protein>
<proteinExistence type="predicted"/>
<keyword evidence="1" id="KW-1133">Transmembrane helix</keyword>